<feature type="transmembrane region" description="Helical" evidence="1">
    <location>
        <begin position="29"/>
        <end position="51"/>
    </location>
</feature>
<keyword evidence="1" id="KW-0472">Membrane</keyword>
<comment type="caution">
    <text evidence="2">The sequence shown here is derived from an EMBL/GenBank/DDBJ whole genome shotgun (WGS) entry which is preliminary data.</text>
</comment>
<keyword evidence="1" id="KW-0812">Transmembrane</keyword>
<keyword evidence="3" id="KW-1185">Reference proteome</keyword>
<protein>
    <submittedName>
        <fullName evidence="2">Uncharacterized protein</fullName>
    </submittedName>
</protein>
<dbReference type="AlphaFoldDB" id="A0ABD6EIH0"/>
<organism evidence="2 3">
    <name type="scientific">Gnathostoma spinigerum</name>
    <dbReference type="NCBI Taxonomy" id="75299"/>
    <lineage>
        <taxon>Eukaryota</taxon>
        <taxon>Metazoa</taxon>
        <taxon>Ecdysozoa</taxon>
        <taxon>Nematoda</taxon>
        <taxon>Chromadorea</taxon>
        <taxon>Rhabditida</taxon>
        <taxon>Spirurina</taxon>
        <taxon>Gnathostomatomorpha</taxon>
        <taxon>Gnathostomatoidea</taxon>
        <taxon>Gnathostomatidae</taxon>
        <taxon>Gnathostoma</taxon>
    </lineage>
</organism>
<proteinExistence type="predicted"/>
<reference evidence="2 3" key="1">
    <citation type="submission" date="2024-08" db="EMBL/GenBank/DDBJ databases">
        <title>Gnathostoma spinigerum genome.</title>
        <authorList>
            <person name="Gonzalez-Bertolin B."/>
            <person name="Monzon S."/>
            <person name="Zaballos A."/>
            <person name="Jimenez P."/>
            <person name="Dekumyoy P."/>
            <person name="Varona S."/>
            <person name="Cuesta I."/>
            <person name="Sumanam S."/>
            <person name="Adisakwattana P."/>
            <person name="Gasser R.B."/>
            <person name="Hernandez-Gonzalez A."/>
            <person name="Young N.D."/>
            <person name="Perteguer M.J."/>
        </authorList>
    </citation>
    <scope>NUCLEOTIDE SEQUENCE [LARGE SCALE GENOMIC DNA]</scope>
    <source>
        <strain evidence="2">AL3</strain>
        <tissue evidence="2">Liver</tissue>
    </source>
</reference>
<gene>
    <name evidence="2" type="ORF">AB6A40_003181</name>
</gene>
<dbReference type="Proteomes" id="UP001608902">
    <property type="component" value="Unassembled WGS sequence"/>
</dbReference>
<evidence type="ECO:0000313" key="3">
    <source>
        <dbReference type="Proteomes" id="UP001608902"/>
    </source>
</evidence>
<evidence type="ECO:0000313" key="2">
    <source>
        <dbReference type="EMBL" id="MFH4976472.1"/>
    </source>
</evidence>
<name>A0ABD6EIH0_9BILA</name>
<evidence type="ECO:0000256" key="1">
    <source>
        <dbReference type="SAM" id="Phobius"/>
    </source>
</evidence>
<dbReference type="EMBL" id="JBGFUD010001583">
    <property type="protein sequence ID" value="MFH4976472.1"/>
    <property type="molecule type" value="Genomic_DNA"/>
</dbReference>
<keyword evidence="1" id="KW-1133">Transmembrane helix</keyword>
<accession>A0ABD6EIH0</accession>
<sequence>MVSACPWTVSDILEELFARIGMEETARDIYLLLFTLTVVVIAIILILVIFIKDKLCPRKSIYSTVDRNQIDVDGQPTPKVIKYEINAQSANPSGRRKSSDHYKDVDYIDEKIAHVIPSSVTVNSLHNSRVLIT</sequence>